<keyword evidence="5 8" id="KW-1133">Transmembrane helix</keyword>
<dbReference type="SMART" id="SM00044">
    <property type="entry name" value="CYCc"/>
    <property type="match status" value="1"/>
</dbReference>
<dbReference type="InterPro" id="IPR007890">
    <property type="entry name" value="CHASE2"/>
</dbReference>
<evidence type="ECO:0000256" key="2">
    <source>
        <dbReference type="ARBA" id="ARBA00005381"/>
    </source>
</evidence>
<dbReference type="FunFam" id="3.30.70.1230:FF:000016">
    <property type="entry name" value="Adenylate/guanylate cyclase domain-containing protein"/>
    <property type="match status" value="1"/>
</dbReference>
<dbReference type="InterPro" id="IPR001054">
    <property type="entry name" value="A/G_cyclase"/>
</dbReference>
<evidence type="ECO:0000256" key="5">
    <source>
        <dbReference type="ARBA" id="ARBA00022989"/>
    </source>
</evidence>
<sequence>MKFFPSFLKVPKSGKKTTSILISTLVFIIVITIYNLEDRDMFKALRILRAIEQKSMDVRFQIRGKRDPGDEIIIVAIDEKSIQKLGRYPWPRRYVAQFVDRITDAGARILALDVIYAERQNVEILEALDTLAEKYNNSQLWNHLPEGPEKENLLTALHESRKKFDEDTMLGESLRRAVEGNGIDIISSIEFVDGIQKETTGFTGKNISTIGKELLKESAYFPVLAGTEKNTKKKSADGSKLTILNRENRKEIMDNLLALYKPKKAIGVTNMIDQFAEWVTYQGFVDTNVDYSGIVRQEYMAIQFENEFYPPLGVQVARAFKGLEYGELKLLLTEKLIFKDNEIPIDRWNRMAINYCGPDATFKYYSVCDVIDDKIPHNAFNNKIVFVGATASGLGDYIATPFSSQTPGVEKHATVTENILHEKFLTRGRGEVFQDLLAIICISLVMGIFLPLLPSIWGGVASTSLWFVYNYYAYERFVNNGTWLNVTYPSIAMISCFTSIIMYRFISEEKLRKGVRSAFENFMDPKVVHEILKNPEDIKLGGEEREVTVYFSDIKEFSSISEKLQPTELIELLNEYLSEMTDQILDHGGFLDKYIGDAIVAAFGVPLEQPDHAVKACLATIDNQKRLRELNAKFKEEGRLQIKARIGLNSGRALVGNVGSTNRLSYTVIGDEVNLGARLEAANKYYGTYAMISERTYELARDHIEVRELDTIRVVGKEKPVKVYELIDRKGQIQGDKREVLKLYEDGLKMYRKKEWQKAIDMFQEALNKDPHDGPSLTYIERCRGYAQNPPPENWDGVYSLTGK</sequence>
<feature type="transmembrane region" description="Helical" evidence="8">
    <location>
        <begin position="486"/>
        <end position="506"/>
    </location>
</feature>
<name>A0A0B0EKX5_9BACT</name>
<keyword evidence="7" id="KW-0802">TPR repeat</keyword>
<feature type="transmembrane region" description="Helical" evidence="8">
    <location>
        <begin position="20"/>
        <end position="36"/>
    </location>
</feature>
<organism evidence="10 11">
    <name type="scientific">Candidatus Scalindua brodae</name>
    <dbReference type="NCBI Taxonomy" id="237368"/>
    <lineage>
        <taxon>Bacteria</taxon>
        <taxon>Pseudomonadati</taxon>
        <taxon>Planctomycetota</taxon>
        <taxon>Candidatus Brocadiia</taxon>
        <taxon>Candidatus Brocadiales</taxon>
        <taxon>Candidatus Scalinduaceae</taxon>
        <taxon>Candidatus Scalindua</taxon>
    </lineage>
</organism>
<dbReference type="Pfam" id="PF05226">
    <property type="entry name" value="CHASE2"/>
    <property type="match status" value="1"/>
</dbReference>
<dbReference type="AlphaFoldDB" id="A0A0B0EKX5"/>
<keyword evidence="3" id="KW-1003">Cell membrane</keyword>
<evidence type="ECO:0000313" key="11">
    <source>
        <dbReference type="Proteomes" id="UP000030652"/>
    </source>
</evidence>
<protein>
    <submittedName>
        <fullName evidence="10">Putative adenylate/guanylate cyclase</fullName>
    </submittedName>
</protein>
<proteinExistence type="inferred from homology"/>
<dbReference type="eggNOG" id="COG2114">
    <property type="taxonomic scope" value="Bacteria"/>
</dbReference>
<evidence type="ECO:0000259" key="9">
    <source>
        <dbReference type="PROSITE" id="PS50125"/>
    </source>
</evidence>
<comment type="subcellular location">
    <subcellularLocation>
        <location evidence="1">Cell envelope</location>
    </subcellularLocation>
</comment>
<dbReference type="PATRIC" id="fig|237368.3.peg.1680"/>
<evidence type="ECO:0000256" key="4">
    <source>
        <dbReference type="ARBA" id="ARBA00022692"/>
    </source>
</evidence>
<dbReference type="Proteomes" id="UP000030652">
    <property type="component" value="Unassembled WGS sequence"/>
</dbReference>
<dbReference type="Pfam" id="PF00211">
    <property type="entry name" value="Guanylate_cyc"/>
    <property type="match status" value="1"/>
</dbReference>
<evidence type="ECO:0000256" key="1">
    <source>
        <dbReference type="ARBA" id="ARBA00004196"/>
    </source>
</evidence>
<dbReference type="GO" id="GO:0006171">
    <property type="term" value="P:cAMP biosynthetic process"/>
    <property type="evidence" value="ECO:0007669"/>
    <property type="project" value="TreeGrafter"/>
</dbReference>
<dbReference type="GO" id="GO:0004016">
    <property type="term" value="F:adenylate cyclase activity"/>
    <property type="evidence" value="ECO:0007669"/>
    <property type="project" value="UniProtKB-ARBA"/>
</dbReference>
<dbReference type="eggNOG" id="COG4252">
    <property type="taxonomic scope" value="Bacteria"/>
</dbReference>
<reference evidence="10 11" key="1">
    <citation type="submission" date="2014-10" db="EMBL/GenBank/DDBJ databases">
        <title>Draft genome of anammox bacterium scalindua brodae, obtained using differential coverage binning of sequence data from two enrichment reactors.</title>
        <authorList>
            <person name="Speth D.R."/>
            <person name="Russ L."/>
            <person name="Kartal B."/>
            <person name="Op den Camp H.J."/>
            <person name="Dutilh B.E."/>
            <person name="Jetten M.S."/>
        </authorList>
    </citation>
    <scope>NUCLEOTIDE SEQUENCE [LARGE SCALE GENOMIC DNA]</scope>
    <source>
        <strain evidence="10">RU1</strain>
    </source>
</reference>
<dbReference type="PANTHER" id="PTHR43081:SF1">
    <property type="entry name" value="ADENYLATE CYCLASE, TERMINAL-DIFFERENTIATION SPECIFIC"/>
    <property type="match status" value="1"/>
</dbReference>
<evidence type="ECO:0000256" key="8">
    <source>
        <dbReference type="SAM" id="Phobius"/>
    </source>
</evidence>
<dbReference type="CDD" id="cd07302">
    <property type="entry name" value="CHD"/>
    <property type="match status" value="1"/>
</dbReference>
<evidence type="ECO:0000256" key="6">
    <source>
        <dbReference type="ARBA" id="ARBA00023136"/>
    </source>
</evidence>
<dbReference type="PROSITE" id="PS50005">
    <property type="entry name" value="TPR"/>
    <property type="match status" value="1"/>
</dbReference>
<dbReference type="InterPro" id="IPR050697">
    <property type="entry name" value="Adenylyl/Guanylyl_Cyclase_3/4"/>
</dbReference>
<evidence type="ECO:0000313" key="10">
    <source>
        <dbReference type="EMBL" id="KHE92681.1"/>
    </source>
</evidence>
<dbReference type="PROSITE" id="PS50125">
    <property type="entry name" value="GUANYLATE_CYCLASE_2"/>
    <property type="match status" value="1"/>
</dbReference>
<feature type="repeat" description="TPR" evidence="7">
    <location>
        <begin position="740"/>
        <end position="773"/>
    </location>
</feature>
<dbReference type="PANTHER" id="PTHR43081">
    <property type="entry name" value="ADENYLATE CYCLASE, TERMINAL-DIFFERENTIATION SPECIFIC-RELATED"/>
    <property type="match status" value="1"/>
</dbReference>
<comment type="similarity">
    <text evidence="2">Belongs to the adenylyl cyclase class-3 family.</text>
</comment>
<dbReference type="GO" id="GO:0030313">
    <property type="term" value="C:cell envelope"/>
    <property type="evidence" value="ECO:0007669"/>
    <property type="project" value="UniProtKB-SubCell"/>
</dbReference>
<comment type="caution">
    <text evidence="10">The sequence shown here is derived from an EMBL/GenBank/DDBJ whole genome shotgun (WGS) entry which is preliminary data.</text>
</comment>
<feature type="domain" description="Guanylate cyclase" evidence="9">
    <location>
        <begin position="548"/>
        <end position="680"/>
    </location>
</feature>
<evidence type="ECO:0000256" key="7">
    <source>
        <dbReference type="PROSITE-ProRule" id="PRU00339"/>
    </source>
</evidence>
<dbReference type="GO" id="GO:0035556">
    <property type="term" value="P:intracellular signal transduction"/>
    <property type="evidence" value="ECO:0007669"/>
    <property type="project" value="InterPro"/>
</dbReference>
<dbReference type="SMART" id="SM01080">
    <property type="entry name" value="CHASE2"/>
    <property type="match status" value="1"/>
</dbReference>
<feature type="transmembrane region" description="Helical" evidence="8">
    <location>
        <begin position="436"/>
        <end position="457"/>
    </location>
</feature>
<keyword evidence="6 8" id="KW-0472">Membrane</keyword>
<dbReference type="InterPro" id="IPR029787">
    <property type="entry name" value="Nucleotide_cyclase"/>
</dbReference>
<dbReference type="InterPro" id="IPR019734">
    <property type="entry name" value="TPR_rpt"/>
</dbReference>
<evidence type="ECO:0000256" key="3">
    <source>
        <dbReference type="ARBA" id="ARBA00022475"/>
    </source>
</evidence>
<dbReference type="EMBL" id="JRYO01000102">
    <property type="protein sequence ID" value="KHE92681.1"/>
    <property type="molecule type" value="Genomic_DNA"/>
</dbReference>
<accession>A0A0B0EKX5</accession>
<keyword evidence="4 8" id="KW-0812">Transmembrane</keyword>
<dbReference type="SUPFAM" id="SSF55073">
    <property type="entry name" value="Nucleotide cyclase"/>
    <property type="match status" value="1"/>
</dbReference>
<dbReference type="Gene3D" id="3.30.70.1230">
    <property type="entry name" value="Nucleotide cyclase"/>
    <property type="match status" value="1"/>
</dbReference>
<gene>
    <name evidence="10" type="ORF">SCABRO_01541</name>
</gene>